<dbReference type="PANTHER" id="PTHR22946">
    <property type="entry name" value="DIENELACTONE HYDROLASE DOMAIN-CONTAINING PROTEIN-RELATED"/>
    <property type="match status" value="1"/>
</dbReference>
<dbReference type="AlphaFoldDB" id="A0A484IJ51"/>
<dbReference type="PANTHER" id="PTHR22946:SF12">
    <property type="entry name" value="CONIDIAL PIGMENT BIOSYNTHESIS PROTEIN AYG1 (AFU_ORTHOLOGUE AFUA_2G17550)"/>
    <property type="match status" value="1"/>
</dbReference>
<keyword evidence="4" id="KW-1185">Reference proteome</keyword>
<dbReference type="Gene3D" id="3.40.50.1820">
    <property type="entry name" value="alpha/beta hydrolase"/>
    <property type="match status" value="1"/>
</dbReference>
<organism evidence="3 4">
    <name type="scientific">Candidatus Nitrosocosmicus franklandianus</name>
    <dbReference type="NCBI Taxonomy" id="1798806"/>
    <lineage>
        <taxon>Archaea</taxon>
        <taxon>Nitrososphaerota</taxon>
        <taxon>Nitrososphaeria</taxon>
        <taxon>Nitrososphaerales</taxon>
        <taxon>Nitrososphaeraceae</taxon>
        <taxon>Candidatus Nitrosocosmicus</taxon>
    </lineage>
</organism>
<dbReference type="Gene3D" id="1.20.1440.110">
    <property type="entry name" value="acylaminoacyl peptidase"/>
    <property type="match status" value="1"/>
</dbReference>
<proteinExistence type="inferred from homology"/>
<dbReference type="GO" id="GO:0016787">
    <property type="term" value="F:hydrolase activity"/>
    <property type="evidence" value="ECO:0007669"/>
    <property type="project" value="UniProtKB-KW"/>
</dbReference>
<dbReference type="KEGG" id="nfn:NFRAN_2596"/>
<comment type="similarity">
    <text evidence="1">Belongs to the AB hydrolase superfamily. FUS2 hydrolase family.</text>
</comment>
<keyword evidence="3" id="KW-0378">Hydrolase</keyword>
<evidence type="ECO:0000259" key="2">
    <source>
        <dbReference type="Pfam" id="PF12697"/>
    </source>
</evidence>
<dbReference type="InterPro" id="IPR050261">
    <property type="entry name" value="FrsA_esterase"/>
</dbReference>
<evidence type="ECO:0000256" key="1">
    <source>
        <dbReference type="ARBA" id="ARBA00038115"/>
    </source>
</evidence>
<reference evidence="3 4" key="1">
    <citation type="submission" date="2019-02" db="EMBL/GenBank/DDBJ databases">
        <authorList>
            <person name="Lehtovirta-Morley E L."/>
        </authorList>
    </citation>
    <scope>NUCLEOTIDE SEQUENCE [LARGE SCALE GENOMIC DNA]</scope>
    <source>
        <strain evidence="3">NFRAN1</strain>
    </source>
</reference>
<gene>
    <name evidence="3" type="ORF">NFRAN_2596</name>
</gene>
<protein>
    <submittedName>
        <fullName evidence="3">Alpha/beta hydrolase family protein</fullName>
    </submittedName>
</protein>
<evidence type="ECO:0000313" key="4">
    <source>
        <dbReference type="Proteomes" id="UP000294299"/>
    </source>
</evidence>
<dbReference type="InterPro" id="IPR029058">
    <property type="entry name" value="AB_hydrolase_fold"/>
</dbReference>
<dbReference type="InterPro" id="IPR000073">
    <property type="entry name" value="AB_hydrolase_1"/>
</dbReference>
<accession>A0A484IJ51</accession>
<name>A0A484IJ51_9ARCH</name>
<dbReference type="EMBL" id="LR216287">
    <property type="protein sequence ID" value="VFJ14918.1"/>
    <property type="molecule type" value="Genomic_DNA"/>
</dbReference>
<evidence type="ECO:0000313" key="3">
    <source>
        <dbReference type="EMBL" id="VFJ14918.1"/>
    </source>
</evidence>
<sequence length="441" mass="49812">MKFIFDDPTFSLQLLRTIGQTYYKCTDIGKCVSTAYRIKEGDFESWHKEWLKTATRIHQYAEDCESKYHLVSAKEAYLRASNYYRVSGFLLIEPHDPRILTTLDLSKYCFKKAVSLFTNTVKSIQIPYEGTTLPGYFYHAGRKNETSQNNKQIGEKQQQRQQLEVDKKIADNNIGEDTSTYPTLIVVGGFDSRLEELYASAAAAATERGYNCLTFEGPGQGEVIHKKNIPFRHDWEKVVTPIVDFVILNKNEFNVDPKRIALMGISMGGYLAARAAAFESRLSACILYNGVYDSYDAIQTGFPQELIDAVNAGNSEFVNTALTNVMETDPNIRFNIKHGMRTTGAISPYELIKRAKDFSVKGILKNIETPTLVLDAEKEDSFPGQPKKVYDGLISLPPESKKYILFTTEEGAEEHCQTGALAITHQRVFDWLDEALKNNNS</sequence>
<dbReference type="SUPFAM" id="SSF53474">
    <property type="entry name" value="alpha/beta-Hydrolases"/>
    <property type="match status" value="1"/>
</dbReference>
<feature type="domain" description="AB hydrolase-1" evidence="2">
    <location>
        <begin position="197"/>
        <end position="304"/>
    </location>
</feature>
<dbReference type="Proteomes" id="UP000294299">
    <property type="component" value="Chromosome NFRAN"/>
</dbReference>
<dbReference type="Pfam" id="PF12697">
    <property type="entry name" value="Abhydrolase_6"/>
    <property type="match status" value="1"/>
</dbReference>